<sequence length="133" mass="15312">MKTLLVFAVAVVVSVAATRLPRDSEKYTTKYDNVDLDEIFKSDRLLNNYINCLLEKGKCTPDGSELKRVLPDALETACSKCSEKQKVGTERVIRFLIENRPEQYKELETKYDPNGIYRQKYNDELTKRGIKAN</sequence>
<feature type="chain" id="PRO_5043889937" evidence="1">
    <location>
        <begin position="18"/>
        <end position="133"/>
    </location>
</feature>
<name>A0AAW2IAF0_9NEOP</name>
<reference evidence="2" key="1">
    <citation type="journal article" date="2024" name="Gigascience">
        <title>Chromosome-level genome of the poultry shaft louse Menopon gallinae provides insight into the host-switching and adaptive evolution of parasitic lice.</title>
        <authorList>
            <person name="Xu Y."/>
            <person name="Ma L."/>
            <person name="Liu S."/>
            <person name="Liang Y."/>
            <person name="Liu Q."/>
            <person name="He Z."/>
            <person name="Tian L."/>
            <person name="Duan Y."/>
            <person name="Cai W."/>
            <person name="Li H."/>
            <person name="Song F."/>
        </authorList>
    </citation>
    <scope>NUCLEOTIDE SEQUENCE</scope>
    <source>
        <strain evidence="2">Cailab_2023a</strain>
    </source>
</reference>
<dbReference type="SUPFAM" id="SSF100910">
    <property type="entry name" value="Chemosensory protein Csp2"/>
    <property type="match status" value="1"/>
</dbReference>
<organism evidence="2">
    <name type="scientific">Menopon gallinae</name>
    <name type="common">poultry shaft louse</name>
    <dbReference type="NCBI Taxonomy" id="328185"/>
    <lineage>
        <taxon>Eukaryota</taxon>
        <taxon>Metazoa</taxon>
        <taxon>Ecdysozoa</taxon>
        <taxon>Arthropoda</taxon>
        <taxon>Hexapoda</taxon>
        <taxon>Insecta</taxon>
        <taxon>Pterygota</taxon>
        <taxon>Neoptera</taxon>
        <taxon>Paraneoptera</taxon>
        <taxon>Psocodea</taxon>
        <taxon>Troctomorpha</taxon>
        <taxon>Phthiraptera</taxon>
        <taxon>Amblycera</taxon>
        <taxon>Menoponidae</taxon>
        <taxon>Menopon</taxon>
    </lineage>
</organism>
<dbReference type="EMBL" id="JARGDH010000001">
    <property type="protein sequence ID" value="KAL0278738.1"/>
    <property type="molecule type" value="Genomic_DNA"/>
</dbReference>
<proteinExistence type="predicted"/>
<dbReference type="Pfam" id="PF03392">
    <property type="entry name" value="OS-D"/>
    <property type="match status" value="1"/>
</dbReference>
<keyword evidence="1" id="KW-0732">Signal</keyword>
<protein>
    <submittedName>
        <fullName evidence="2">Uncharacterized protein</fullName>
    </submittedName>
</protein>
<evidence type="ECO:0000256" key="1">
    <source>
        <dbReference type="SAM" id="SignalP"/>
    </source>
</evidence>
<gene>
    <name evidence="2" type="ORF">PYX00_000469</name>
</gene>
<feature type="signal peptide" evidence="1">
    <location>
        <begin position="1"/>
        <end position="17"/>
    </location>
</feature>
<dbReference type="Gene3D" id="1.10.2080.10">
    <property type="entry name" value="Insect odorant-binding protein A10/Ejaculatory bulb-specific protein 3"/>
    <property type="match status" value="1"/>
</dbReference>
<dbReference type="InterPro" id="IPR005055">
    <property type="entry name" value="A10/PebIII"/>
</dbReference>
<dbReference type="PANTHER" id="PTHR11257">
    <property type="entry name" value="CHEMOSENSORY PROTEIN-RELATED"/>
    <property type="match status" value="1"/>
</dbReference>
<comment type="caution">
    <text evidence="2">The sequence shown here is derived from an EMBL/GenBank/DDBJ whole genome shotgun (WGS) entry which is preliminary data.</text>
</comment>
<accession>A0AAW2IAF0</accession>
<dbReference type="AlphaFoldDB" id="A0AAW2IAF0"/>
<dbReference type="InterPro" id="IPR036682">
    <property type="entry name" value="OS_D_A10/PebIII_sf"/>
</dbReference>
<dbReference type="PANTHER" id="PTHR11257:SF12">
    <property type="entry name" value="EJACULATORY BULB-SPECIFIC PROTEIN 3-RELATED"/>
    <property type="match status" value="1"/>
</dbReference>
<evidence type="ECO:0000313" key="2">
    <source>
        <dbReference type="EMBL" id="KAL0278738.1"/>
    </source>
</evidence>